<name>A0A7S8IXH6_9BACT</name>
<proteinExistence type="predicted"/>
<reference evidence="1 2" key="1">
    <citation type="journal article" date="2020" name="ISME J.">
        <title>Enrichment and physiological characterization of a novel comammox Nitrospira indicates ammonium inhibition of complete nitrification.</title>
        <authorList>
            <person name="Sakoula D."/>
            <person name="Koch H."/>
            <person name="Frank J."/>
            <person name="Jetten M.S.M."/>
            <person name="van Kessel M.A.H.J."/>
            <person name="Lucker S."/>
        </authorList>
    </citation>
    <scope>NUCLEOTIDE SEQUENCE [LARGE SCALE GENOMIC DNA]</scope>
    <source>
        <strain evidence="1">Comreactor17</strain>
    </source>
</reference>
<gene>
    <name evidence="1" type="ORF">Nkreftii_000057</name>
</gene>
<accession>A0A7S8IXH6</accession>
<sequence>MVQLVTYDLKRPGQDYKAVHEAIKSCGSSWWHYLESTWLVESYLTADQIAAKVRQHIDQNDRLLVIGVTADSAGWLPKDAWEWINSHVHQLA</sequence>
<evidence type="ECO:0000313" key="2">
    <source>
        <dbReference type="Proteomes" id="UP000593737"/>
    </source>
</evidence>
<dbReference type="AlphaFoldDB" id="A0A7S8IXH6"/>
<dbReference type="EMBL" id="CP047423">
    <property type="protein sequence ID" value="QPD02283.1"/>
    <property type="molecule type" value="Genomic_DNA"/>
</dbReference>
<dbReference type="Proteomes" id="UP000593737">
    <property type="component" value="Chromosome"/>
</dbReference>
<dbReference type="KEGG" id="nkf:Nkreftii_000057"/>
<evidence type="ECO:0000313" key="1">
    <source>
        <dbReference type="EMBL" id="QPD02283.1"/>
    </source>
</evidence>
<organism evidence="1 2">
    <name type="scientific">Candidatus Nitrospira kreftii</name>
    <dbReference type="NCBI Taxonomy" id="2652173"/>
    <lineage>
        <taxon>Bacteria</taxon>
        <taxon>Pseudomonadati</taxon>
        <taxon>Nitrospirota</taxon>
        <taxon>Nitrospiria</taxon>
        <taxon>Nitrospirales</taxon>
        <taxon>Nitrospiraceae</taxon>
        <taxon>Nitrospira</taxon>
    </lineage>
</organism>
<protein>
    <submittedName>
        <fullName evidence="1">Putative SinR-like protein</fullName>
    </submittedName>
</protein>